<dbReference type="Gene3D" id="3.40.30.10">
    <property type="entry name" value="Glutaredoxin"/>
    <property type="match status" value="1"/>
</dbReference>
<evidence type="ECO:0000256" key="1">
    <source>
        <dbReference type="ARBA" id="ARBA00008987"/>
    </source>
</evidence>
<reference evidence="10" key="1">
    <citation type="submission" date="2016-10" db="EMBL/GenBank/DDBJ databases">
        <authorList>
            <person name="Varghese N."/>
            <person name="Submissions S."/>
        </authorList>
    </citation>
    <scope>NUCLEOTIDE SEQUENCE [LARGE SCALE GENOMIC DNA]</scope>
    <source>
        <strain evidence="10">CGMCC 1.10971</strain>
    </source>
</reference>
<dbReference type="PRINTS" id="PR00421">
    <property type="entry name" value="THIOREDOXIN"/>
</dbReference>
<evidence type="ECO:0000256" key="5">
    <source>
        <dbReference type="ARBA" id="ARBA00023157"/>
    </source>
</evidence>
<comment type="similarity">
    <text evidence="1">Belongs to the thioredoxin family.</text>
</comment>
<gene>
    <name evidence="9" type="ORF">SAMN05216175_103302</name>
</gene>
<keyword evidence="2" id="KW-0813">Transport</keyword>
<name>A0A1I2P6V7_9GAMM</name>
<dbReference type="InterPro" id="IPR036249">
    <property type="entry name" value="Thioredoxin-like_sf"/>
</dbReference>
<dbReference type="AlphaFoldDB" id="A0A1I2P6V7"/>
<dbReference type="Pfam" id="PF00085">
    <property type="entry name" value="Thioredoxin"/>
    <property type="match status" value="1"/>
</dbReference>
<dbReference type="GO" id="GO:0046872">
    <property type="term" value="F:metal ion binding"/>
    <property type="evidence" value="ECO:0007669"/>
    <property type="project" value="UniProtKB-KW"/>
</dbReference>
<evidence type="ECO:0000313" key="10">
    <source>
        <dbReference type="Proteomes" id="UP000198623"/>
    </source>
</evidence>
<dbReference type="OrthoDB" id="9790390at2"/>
<keyword evidence="4" id="KW-0249">Electron transport</keyword>
<evidence type="ECO:0000259" key="8">
    <source>
        <dbReference type="PROSITE" id="PS51352"/>
    </source>
</evidence>
<dbReference type="InterPro" id="IPR017937">
    <property type="entry name" value="Thioredoxin_CS"/>
</dbReference>
<proteinExistence type="inferred from homology"/>
<dbReference type="SUPFAM" id="SSF52833">
    <property type="entry name" value="Thioredoxin-like"/>
    <property type="match status" value="1"/>
</dbReference>
<dbReference type="CDD" id="cd02947">
    <property type="entry name" value="TRX_family"/>
    <property type="match status" value="1"/>
</dbReference>
<dbReference type="Gene3D" id="2.30.30.380">
    <property type="entry name" value="Zn-finger domain of Sec23/24"/>
    <property type="match status" value="1"/>
</dbReference>
<dbReference type="GO" id="GO:0015035">
    <property type="term" value="F:protein-disulfide reductase activity"/>
    <property type="evidence" value="ECO:0007669"/>
    <property type="project" value="UniProtKB-UniRule"/>
</dbReference>
<dbReference type="Pfam" id="PF21352">
    <property type="entry name" value="Zn_ribbon_Thio2"/>
    <property type="match status" value="1"/>
</dbReference>
<dbReference type="STRING" id="1045558.SAMN05216175_103302"/>
<evidence type="ECO:0000256" key="6">
    <source>
        <dbReference type="ARBA" id="ARBA00023284"/>
    </source>
</evidence>
<evidence type="ECO:0000256" key="4">
    <source>
        <dbReference type="ARBA" id="ARBA00022982"/>
    </source>
</evidence>
<dbReference type="InterPro" id="IPR013766">
    <property type="entry name" value="Thioredoxin_domain"/>
</dbReference>
<accession>A0A1I2P6V7</accession>
<dbReference type="Proteomes" id="UP000198623">
    <property type="component" value="Unassembled WGS sequence"/>
</dbReference>
<evidence type="ECO:0000313" key="9">
    <source>
        <dbReference type="EMBL" id="SFG11885.1"/>
    </source>
</evidence>
<dbReference type="FunFam" id="3.40.30.10:FF:000001">
    <property type="entry name" value="Thioredoxin"/>
    <property type="match status" value="1"/>
</dbReference>
<dbReference type="PROSITE" id="PS00194">
    <property type="entry name" value="THIOREDOXIN_1"/>
    <property type="match status" value="1"/>
</dbReference>
<dbReference type="NCBIfam" id="TIGR01068">
    <property type="entry name" value="thioredoxin"/>
    <property type="match status" value="1"/>
</dbReference>
<dbReference type="NCBIfam" id="NF008229">
    <property type="entry name" value="PRK10996.1"/>
    <property type="match status" value="1"/>
</dbReference>
<feature type="domain" description="Thioredoxin" evidence="8">
    <location>
        <begin position="35"/>
        <end position="144"/>
    </location>
</feature>
<protein>
    <recommendedName>
        <fullName evidence="7">Thioredoxin</fullName>
    </recommendedName>
</protein>
<keyword evidence="6" id="KW-0676">Redox-active center</keyword>
<evidence type="ECO:0000256" key="3">
    <source>
        <dbReference type="ARBA" id="ARBA00022723"/>
    </source>
</evidence>
<keyword evidence="10" id="KW-1185">Reference proteome</keyword>
<keyword evidence="3" id="KW-0479">Metal-binding</keyword>
<dbReference type="RefSeq" id="WP_090725932.1">
    <property type="nucleotide sequence ID" value="NZ_FOOU01000003.1"/>
</dbReference>
<evidence type="ECO:0000256" key="2">
    <source>
        <dbReference type="ARBA" id="ARBA00022448"/>
    </source>
</evidence>
<organism evidence="9 10">
    <name type="scientific">Neptunomonas qingdaonensis</name>
    <dbReference type="NCBI Taxonomy" id="1045558"/>
    <lineage>
        <taxon>Bacteria</taxon>
        <taxon>Pseudomonadati</taxon>
        <taxon>Pseudomonadota</taxon>
        <taxon>Gammaproteobacteria</taxon>
        <taxon>Oceanospirillales</taxon>
        <taxon>Oceanospirillaceae</taxon>
        <taxon>Neptunomonas</taxon>
    </lineage>
</organism>
<keyword evidence="5" id="KW-1015">Disulfide bond</keyword>
<evidence type="ECO:0000256" key="7">
    <source>
        <dbReference type="NCBIfam" id="TIGR01068"/>
    </source>
</evidence>
<dbReference type="InterPro" id="IPR005746">
    <property type="entry name" value="Thioredoxin"/>
</dbReference>
<sequence>MSVLTLVSCPSCQTPNRVPTQKLSNRPVCGRCRELLFQGKAADLSMAQFDKFIKVSDTPVVVDFWASWCGPCKMMAPVFEQTAKQLEPHLRFVKVNTEVEQALAARFSIRSIPTLIVIKNGKEVARQAGAMDASSLQNWLKPFC</sequence>
<dbReference type="EMBL" id="FOOU01000003">
    <property type="protein sequence ID" value="SFG11885.1"/>
    <property type="molecule type" value="Genomic_DNA"/>
</dbReference>
<dbReference type="PANTHER" id="PTHR45663">
    <property type="entry name" value="GEO12009P1"/>
    <property type="match status" value="1"/>
</dbReference>
<dbReference type="InterPro" id="IPR049299">
    <property type="entry name" value="Thio2_N"/>
</dbReference>
<dbReference type="GO" id="GO:0005737">
    <property type="term" value="C:cytoplasm"/>
    <property type="evidence" value="ECO:0007669"/>
    <property type="project" value="TreeGrafter"/>
</dbReference>
<dbReference type="PROSITE" id="PS51352">
    <property type="entry name" value="THIOREDOXIN_2"/>
    <property type="match status" value="1"/>
</dbReference>
<dbReference type="PANTHER" id="PTHR45663:SF11">
    <property type="entry name" value="GEO12009P1"/>
    <property type="match status" value="1"/>
</dbReference>